<gene>
    <name evidence="2" type="ORF">NA56DRAFT_630173</name>
</gene>
<keyword evidence="1" id="KW-0812">Transmembrane</keyword>
<evidence type="ECO:0000313" key="2">
    <source>
        <dbReference type="EMBL" id="PMD18653.1"/>
    </source>
</evidence>
<reference evidence="2 3" key="1">
    <citation type="submission" date="2016-05" db="EMBL/GenBank/DDBJ databases">
        <title>A degradative enzymes factory behind the ericoid mycorrhizal symbiosis.</title>
        <authorList>
            <consortium name="DOE Joint Genome Institute"/>
            <person name="Martino E."/>
            <person name="Morin E."/>
            <person name="Grelet G."/>
            <person name="Kuo A."/>
            <person name="Kohler A."/>
            <person name="Daghino S."/>
            <person name="Barry K."/>
            <person name="Choi C."/>
            <person name="Cichocki N."/>
            <person name="Clum A."/>
            <person name="Copeland A."/>
            <person name="Hainaut M."/>
            <person name="Haridas S."/>
            <person name="Labutti K."/>
            <person name="Lindquist E."/>
            <person name="Lipzen A."/>
            <person name="Khouja H.-R."/>
            <person name="Murat C."/>
            <person name="Ohm R."/>
            <person name="Olson A."/>
            <person name="Spatafora J."/>
            <person name="Veneault-Fourrey C."/>
            <person name="Henrissat B."/>
            <person name="Grigoriev I."/>
            <person name="Martin F."/>
            <person name="Perotto S."/>
        </authorList>
    </citation>
    <scope>NUCLEOTIDE SEQUENCE [LARGE SCALE GENOMIC DNA]</scope>
    <source>
        <strain evidence="2 3">UAMH 7357</strain>
    </source>
</reference>
<proteinExistence type="predicted"/>
<organism evidence="2 3">
    <name type="scientific">Hyaloscypha hepaticicola</name>
    <dbReference type="NCBI Taxonomy" id="2082293"/>
    <lineage>
        <taxon>Eukaryota</taxon>
        <taxon>Fungi</taxon>
        <taxon>Dikarya</taxon>
        <taxon>Ascomycota</taxon>
        <taxon>Pezizomycotina</taxon>
        <taxon>Leotiomycetes</taxon>
        <taxon>Helotiales</taxon>
        <taxon>Hyaloscyphaceae</taxon>
        <taxon>Hyaloscypha</taxon>
    </lineage>
</organism>
<dbReference type="AlphaFoldDB" id="A0A2J6PX90"/>
<keyword evidence="3" id="KW-1185">Reference proteome</keyword>
<keyword evidence="1" id="KW-1133">Transmembrane helix</keyword>
<dbReference type="EMBL" id="KZ613493">
    <property type="protein sequence ID" value="PMD18653.1"/>
    <property type="molecule type" value="Genomic_DNA"/>
</dbReference>
<sequence length="666" mass="75534">MARFTKELGWWVCCQCSREVNPGLWGPTCPDCSHEQCCDCEGEYYENSNGSGPIIHQSTLQAVKTGGDETTETSVDEAPSGIGISGLLTETEAVGKRGTTTNSSQNKTQLEIVLSPSQRLSGTSSPASIAESIFSAASGSSKSSVRRIDGASEEFAWLLIEDSHLQPLWQEASTNLPLDRLKRNLTRLLKIFAAELKEEAVTTQERRLAQFVRFEAKRSASLICQEIYTNEQPLELNQKALEDSGSDGDDDEALLDFKHLEKFILNSKAFETFRMNLLQFVSPEKQAQHKKVDTGQELWSVLPFAEVEAGDAVLEISMDSKRSSGILRSIVKMRNQVFRRPAIAKGKKRITWTCSCGNSLYDDYEEIEKGAAKRFERILRRQCPRQRLEDAPASTRSRFIFTNLYCSVASTLSDLCRKLYTKYQSRNCELPTFEPRQQVEPPAATADESLQTESLYLLLCLSDRRMVSTMRAYQPPVHNVDSDKGLFRLLKAYYSTAKRRWWSCLSFWDLQRIHFVHFEMYDKSLVDIRALDVIPPEELNTVYRYDRSPLKPPIGSNLLMHYFRHPEDASDITPCFQKIPKKRKEKLAVCPVKGNSPGWGLCFHEGWSWRKILTGSCCVFVLASVAVSVLYWRFEHNMQDAITLGTFILTCFGIGLSTLQVWLIIK</sequence>
<name>A0A2J6PX90_9HELO</name>
<evidence type="ECO:0000256" key="1">
    <source>
        <dbReference type="SAM" id="Phobius"/>
    </source>
</evidence>
<accession>A0A2J6PX90</accession>
<dbReference type="OrthoDB" id="9988102at2759"/>
<dbReference type="Proteomes" id="UP000235672">
    <property type="component" value="Unassembled WGS sequence"/>
</dbReference>
<dbReference type="STRING" id="1745343.A0A2J6PX90"/>
<feature type="transmembrane region" description="Helical" evidence="1">
    <location>
        <begin position="644"/>
        <end position="665"/>
    </location>
</feature>
<evidence type="ECO:0000313" key="3">
    <source>
        <dbReference type="Proteomes" id="UP000235672"/>
    </source>
</evidence>
<protein>
    <submittedName>
        <fullName evidence="2">Uncharacterized protein</fullName>
    </submittedName>
</protein>
<feature type="transmembrane region" description="Helical" evidence="1">
    <location>
        <begin position="612"/>
        <end position="632"/>
    </location>
</feature>
<keyword evidence="1" id="KW-0472">Membrane</keyword>